<evidence type="ECO:0000256" key="1">
    <source>
        <dbReference type="SAM" id="MobiDB-lite"/>
    </source>
</evidence>
<comment type="caution">
    <text evidence="2">The sequence shown here is derived from an EMBL/GenBank/DDBJ whole genome shotgun (WGS) entry which is preliminary data.</text>
</comment>
<protein>
    <submittedName>
        <fullName evidence="2">Uncharacterized protein</fullName>
    </submittedName>
</protein>
<proteinExistence type="predicted"/>
<dbReference type="Proteomes" id="UP001212997">
    <property type="component" value="Unassembled WGS sequence"/>
</dbReference>
<dbReference type="AlphaFoldDB" id="A0AAD5UTU8"/>
<evidence type="ECO:0000313" key="2">
    <source>
        <dbReference type="EMBL" id="KAJ3477627.1"/>
    </source>
</evidence>
<dbReference type="EMBL" id="JANAWD010000578">
    <property type="protein sequence ID" value="KAJ3477627.1"/>
    <property type="molecule type" value="Genomic_DNA"/>
</dbReference>
<feature type="compositionally biased region" description="Basic and acidic residues" evidence="1">
    <location>
        <begin position="259"/>
        <end position="275"/>
    </location>
</feature>
<accession>A0AAD5UTU8</accession>
<sequence length="456" mass="50953">MHIKSEDSTGTSDEKRPRSLYDEMAAVGVDLEQVRYGSDDADALDVERILTGTSIPRKKRPLRHDHELAGKWGIPNLPEQPTCCTTRGSYSQAVKGVGEGSKKGKNVPAMIQECAEDAALSDERPTSSAAPSSTSAGSGNVARDFPESEEDFYDSEEEDQWSRPKKTAIPVEEKVAALQNAAKYFPDWFGIKEEEEVEGVPETSKWKVESWIPTLPNFDPVDYSLFKQYITLLKQRKFEIFETLPGNGTESEEEAEMLREAMEESKKTYLKEQEGKSGPSKAGPSKIPHISCGAMITEVKEEAKTKDESVSQHIPPIASSSTKPKKGKLTAKDKGKGVDRTKEQREFLKNFAQGTSTMSKKDEKTPHKGDSSSKKEKPPPRKPAAAFIREKSQMPDGGYLRQATKKRYEEPSESESDYSLPYPNSPRISKRVFYWIRLKQTGSHWITSSVRSSEIQ</sequence>
<feature type="region of interest" description="Disordered" evidence="1">
    <location>
        <begin position="114"/>
        <end position="166"/>
    </location>
</feature>
<feature type="compositionally biased region" description="Acidic residues" evidence="1">
    <location>
        <begin position="147"/>
        <end position="159"/>
    </location>
</feature>
<feature type="compositionally biased region" description="Low complexity" evidence="1">
    <location>
        <begin position="126"/>
        <end position="139"/>
    </location>
</feature>
<feature type="compositionally biased region" description="Basic and acidic residues" evidence="1">
    <location>
        <begin position="298"/>
        <end position="310"/>
    </location>
</feature>
<reference evidence="2" key="1">
    <citation type="submission" date="2022-07" db="EMBL/GenBank/DDBJ databases">
        <title>Genome Sequence of Physisporinus lineatus.</title>
        <authorList>
            <person name="Buettner E."/>
        </authorList>
    </citation>
    <scope>NUCLEOTIDE SEQUENCE</scope>
    <source>
        <strain evidence="2">VT162</strain>
    </source>
</reference>
<name>A0AAD5UTU8_9APHY</name>
<feature type="compositionally biased region" description="Basic and acidic residues" evidence="1">
    <location>
        <begin position="359"/>
        <end position="379"/>
    </location>
</feature>
<feature type="region of interest" description="Disordered" evidence="1">
    <location>
        <begin position="259"/>
        <end position="425"/>
    </location>
</feature>
<keyword evidence="3" id="KW-1185">Reference proteome</keyword>
<organism evidence="2 3">
    <name type="scientific">Meripilus lineatus</name>
    <dbReference type="NCBI Taxonomy" id="2056292"/>
    <lineage>
        <taxon>Eukaryota</taxon>
        <taxon>Fungi</taxon>
        <taxon>Dikarya</taxon>
        <taxon>Basidiomycota</taxon>
        <taxon>Agaricomycotina</taxon>
        <taxon>Agaricomycetes</taxon>
        <taxon>Polyporales</taxon>
        <taxon>Meripilaceae</taxon>
        <taxon>Meripilus</taxon>
    </lineage>
</organism>
<feature type="compositionally biased region" description="Basic and acidic residues" evidence="1">
    <location>
        <begin position="330"/>
        <end position="348"/>
    </location>
</feature>
<feature type="region of interest" description="Disordered" evidence="1">
    <location>
        <begin position="1"/>
        <end position="20"/>
    </location>
</feature>
<gene>
    <name evidence="2" type="ORF">NLI96_g10333</name>
</gene>
<evidence type="ECO:0000313" key="3">
    <source>
        <dbReference type="Proteomes" id="UP001212997"/>
    </source>
</evidence>